<dbReference type="Pfam" id="PF01243">
    <property type="entry name" value="PNPOx_N"/>
    <property type="match status" value="1"/>
</dbReference>
<protein>
    <recommendedName>
        <fullName evidence="2">Pyridoxamine 5'-phosphate oxidase N-terminal domain-containing protein</fullName>
    </recommendedName>
</protein>
<dbReference type="PANTHER" id="PTHR35176:SF6">
    <property type="entry name" value="HEME OXYGENASE HI_0854-RELATED"/>
    <property type="match status" value="1"/>
</dbReference>
<dbReference type="InterPro" id="IPR052019">
    <property type="entry name" value="F420H2_bilvrd_red/Heme_oxyg"/>
</dbReference>
<dbReference type="EMBL" id="BAAAPF010000241">
    <property type="protein sequence ID" value="GAA2141992.1"/>
    <property type="molecule type" value="Genomic_DNA"/>
</dbReference>
<gene>
    <name evidence="3" type="ORF">GCM10009802_52630</name>
</gene>
<dbReference type="InterPro" id="IPR012349">
    <property type="entry name" value="Split_barrel_FMN-bd"/>
</dbReference>
<dbReference type="Gene3D" id="2.30.110.10">
    <property type="entry name" value="Electron Transport, Fmn-binding Protein, Chain A"/>
    <property type="match status" value="1"/>
</dbReference>
<organism evidence="3 4">
    <name type="scientific">Streptomyces synnematoformans</name>
    <dbReference type="NCBI Taxonomy" id="415721"/>
    <lineage>
        <taxon>Bacteria</taxon>
        <taxon>Bacillati</taxon>
        <taxon>Actinomycetota</taxon>
        <taxon>Actinomycetes</taxon>
        <taxon>Kitasatosporales</taxon>
        <taxon>Streptomycetaceae</taxon>
        <taxon>Streptomyces</taxon>
    </lineage>
</organism>
<dbReference type="PANTHER" id="PTHR35176">
    <property type="entry name" value="HEME OXYGENASE HI_0854-RELATED"/>
    <property type="match status" value="1"/>
</dbReference>
<sequence length="161" mass="17671">MTFPDDLAEMARGVLDTNRYLTLGTTEPDGRPRVSPVYFTHVDYRTFYWVSSPRAQHSANVADRPEVAFVVYDSTAQIGAGRAVYVGATAAQVPADQLAAACDEAFAGAVDAGVTRFRPEDVSGDADLRLYRARATSWEVHIRGRDPVYGTGVDTRREVRL</sequence>
<feature type="domain" description="Pyridoxamine 5'-phosphate oxidase N-terminal" evidence="2">
    <location>
        <begin position="11"/>
        <end position="121"/>
    </location>
</feature>
<evidence type="ECO:0000313" key="4">
    <source>
        <dbReference type="Proteomes" id="UP001500443"/>
    </source>
</evidence>
<reference evidence="4" key="1">
    <citation type="journal article" date="2019" name="Int. J. Syst. Evol. Microbiol.">
        <title>The Global Catalogue of Microorganisms (GCM) 10K type strain sequencing project: providing services to taxonomists for standard genome sequencing and annotation.</title>
        <authorList>
            <consortium name="The Broad Institute Genomics Platform"/>
            <consortium name="The Broad Institute Genome Sequencing Center for Infectious Disease"/>
            <person name="Wu L."/>
            <person name="Ma J."/>
        </authorList>
    </citation>
    <scope>NUCLEOTIDE SEQUENCE [LARGE SCALE GENOMIC DNA]</scope>
    <source>
        <strain evidence="4">JCM 15481</strain>
    </source>
</reference>
<evidence type="ECO:0000256" key="1">
    <source>
        <dbReference type="ARBA" id="ARBA00023002"/>
    </source>
</evidence>
<accession>A0ABP5L5I4</accession>
<evidence type="ECO:0000313" key="3">
    <source>
        <dbReference type="EMBL" id="GAA2141992.1"/>
    </source>
</evidence>
<dbReference type="RefSeq" id="WP_344292886.1">
    <property type="nucleotide sequence ID" value="NZ_BAAAPF010000241.1"/>
</dbReference>
<dbReference type="InterPro" id="IPR011576">
    <property type="entry name" value="Pyridox_Oxase_N"/>
</dbReference>
<proteinExistence type="predicted"/>
<name>A0ABP5L5I4_9ACTN</name>
<dbReference type="Proteomes" id="UP001500443">
    <property type="component" value="Unassembled WGS sequence"/>
</dbReference>
<keyword evidence="1" id="KW-0560">Oxidoreductase</keyword>
<keyword evidence="4" id="KW-1185">Reference proteome</keyword>
<comment type="caution">
    <text evidence="3">The sequence shown here is derived from an EMBL/GenBank/DDBJ whole genome shotgun (WGS) entry which is preliminary data.</text>
</comment>
<dbReference type="SUPFAM" id="SSF50475">
    <property type="entry name" value="FMN-binding split barrel"/>
    <property type="match status" value="1"/>
</dbReference>
<evidence type="ECO:0000259" key="2">
    <source>
        <dbReference type="Pfam" id="PF01243"/>
    </source>
</evidence>